<dbReference type="KEGG" id="cstr:CBE89_04490"/>
<dbReference type="InterPro" id="IPR021466">
    <property type="entry name" value="Put_rhamnosyl_transferase"/>
</dbReference>
<reference evidence="1 2" key="1">
    <citation type="submission" date="2017-05" db="EMBL/GenBank/DDBJ databases">
        <title>Complete genome sequence of Corynebacterium striatum KC-Na-1 isolated from Neophocaena asiaeorientalis in Korea.</title>
        <authorList>
            <person name="Kim J.H."/>
            <person name="Lee K."/>
        </authorList>
    </citation>
    <scope>NUCLEOTIDE SEQUENCE [LARGE SCALE GENOMIC DNA]</scope>
    <source>
        <strain evidence="1 2">KC-Na-01</strain>
    </source>
</reference>
<organism evidence="1 2">
    <name type="scientific">Corynebacterium striatum</name>
    <dbReference type="NCBI Taxonomy" id="43770"/>
    <lineage>
        <taxon>Bacteria</taxon>
        <taxon>Bacillati</taxon>
        <taxon>Actinomycetota</taxon>
        <taxon>Actinomycetes</taxon>
        <taxon>Mycobacteriales</taxon>
        <taxon>Corynebacteriaceae</taxon>
        <taxon>Corynebacterium</taxon>
    </lineage>
</organism>
<dbReference type="Pfam" id="PF11316">
    <property type="entry name" value="Rhamno_transf"/>
    <property type="match status" value="1"/>
</dbReference>
<dbReference type="EMBL" id="CP021252">
    <property type="protein sequence ID" value="ART20831.1"/>
    <property type="molecule type" value="Genomic_DNA"/>
</dbReference>
<sequence>MLILGHTRFSLYSPGSAAWKATNGTKYRTEEEYLDYLYSDERLGPRTDIFLGLTLPILKRGAGDVDYRHIISFSASLPEAYKARLREFADSNDFVVLDEQGTGEGFNPLTYGGRQIEPGEVFGLFRVDDDDLLSVRYMQKASAYVVPELTGFQVSFGAGFAGLWNRSGLSHVRKYYQPMNSMGLLSIFGKDSTGNLVGPSLVSHPLSDRSNPVVLDSREPAYLQARHAGQDSEVGKASGESAGDSALKAELDRLQAPENLQEFCSLFPGVRDKLTRSEAQLGLVFADDGEESSSSVAATIAVQDLKSKIDVPLPEPVNSFSVAVELECSSQTEHHNALWSLKLVDTQGNPITDGREIDSLARSARDEIGYFRYMDTSAGTQTIKTHFDLPSDVRCVAVEIVHWYPMESTIRVLKGSVFV</sequence>
<gene>
    <name evidence="1" type="ORF">CBE89_04490</name>
</gene>
<name>A0A2Z2J2M1_CORST</name>
<dbReference type="Proteomes" id="UP000250197">
    <property type="component" value="Chromosome"/>
</dbReference>
<evidence type="ECO:0008006" key="3">
    <source>
        <dbReference type="Google" id="ProtNLM"/>
    </source>
</evidence>
<dbReference type="AlphaFoldDB" id="A0A2Z2J2M1"/>
<evidence type="ECO:0000313" key="1">
    <source>
        <dbReference type="EMBL" id="ART20831.1"/>
    </source>
</evidence>
<accession>A0A2Z2J2M1</accession>
<proteinExistence type="predicted"/>
<dbReference type="RefSeq" id="WP_086890962.1">
    <property type="nucleotide sequence ID" value="NZ_CP021252.1"/>
</dbReference>
<evidence type="ECO:0000313" key="2">
    <source>
        <dbReference type="Proteomes" id="UP000250197"/>
    </source>
</evidence>
<protein>
    <recommendedName>
        <fullName evidence="3">Rhamnosyl transferase</fullName>
    </recommendedName>
</protein>